<evidence type="ECO:0000256" key="4">
    <source>
        <dbReference type="ARBA" id="ARBA00023172"/>
    </source>
</evidence>
<keyword evidence="5 6" id="KW-0234">DNA repair</keyword>
<evidence type="ECO:0000256" key="3">
    <source>
        <dbReference type="ARBA" id="ARBA00023125"/>
    </source>
</evidence>
<dbReference type="Gene3D" id="1.10.8.10">
    <property type="entry name" value="DNA helicase RuvA subunit, C-terminal domain"/>
    <property type="match status" value="1"/>
</dbReference>
<sequence>MIDYIKGALTELQPAQAVVEASGVGYALSISLNTYTAIQGKENVKLYVHEAIVTGGRDDSWTLYGFATKQERELYRMLISVSGVGANTARMILSSLSPAELCNVIANGDEKMLKSVKGIGLRTAQRIIVDLKDKIMASGIADELHVSAAAGSAPTVDAAIKDEAVSALTMLGFSPAPSAKIVVKIMSEQPELPVEQVVKLALKQIK</sequence>
<dbReference type="RefSeq" id="WP_223926470.1">
    <property type="nucleotide sequence ID" value="NZ_BPTU01000001.1"/>
</dbReference>
<dbReference type="InterPro" id="IPR003583">
    <property type="entry name" value="Hlx-hairpin-Hlx_DNA-bd_motif"/>
</dbReference>
<proteinExistence type="inferred from homology"/>
<dbReference type="InterPro" id="IPR010994">
    <property type="entry name" value="RuvA_2-like"/>
</dbReference>
<keyword evidence="8" id="KW-0067">ATP-binding</keyword>
<dbReference type="EMBL" id="BPUB01000003">
    <property type="protein sequence ID" value="GJG60288.1"/>
    <property type="molecule type" value="Genomic_DNA"/>
</dbReference>
<reference evidence="8" key="1">
    <citation type="journal article" date="2022" name="Int. J. Syst. Evol. Microbiol.">
        <title>Prevotella lacticifex sp. nov., isolated from the rumen of cows.</title>
        <authorList>
            <person name="Shinkai T."/>
            <person name="Ikeyama N."/>
            <person name="Kumagai M."/>
            <person name="Ohmori H."/>
            <person name="Sakamoto M."/>
            <person name="Ohkuma M."/>
            <person name="Mitsumori M."/>
        </authorList>
    </citation>
    <scope>NUCLEOTIDE SEQUENCE</scope>
    <source>
        <strain evidence="8">R5076</strain>
    </source>
</reference>
<comment type="function">
    <text evidence="6">The RuvA-RuvB-RuvC complex processes Holliday junction (HJ) DNA during genetic recombination and DNA repair, while the RuvA-RuvB complex plays an important role in the rescue of blocked DNA replication forks via replication fork reversal (RFR). RuvA specifically binds to HJ cruciform DNA, conferring on it an open structure. The RuvB hexamer acts as an ATP-dependent pump, pulling dsDNA into and through the RuvAB complex. HJ branch migration allows RuvC to scan DNA until it finds its consensus sequence, where it cleaves and resolves the cruciform DNA.</text>
</comment>
<dbReference type="GO" id="GO:0005524">
    <property type="term" value="F:ATP binding"/>
    <property type="evidence" value="ECO:0007669"/>
    <property type="project" value="InterPro"/>
</dbReference>
<evidence type="ECO:0000256" key="6">
    <source>
        <dbReference type="HAMAP-Rule" id="MF_00031"/>
    </source>
</evidence>
<evidence type="ECO:0000313" key="8">
    <source>
        <dbReference type="EMBL" id="GJG60288.1"/>
    </source>
</evidence>
<organism evidence="8 9">
    <name type="scientific">Prevotella lacticifex</name>
    <dbReference type="NCBI Taxonomy" id="2854755"/>
    <lineage>
        <taxon>Bacteria</taxon>
        <taxon>Pseudomonadati</taxon>
        <taxon>Bacteroidota</taxon>
        <taxon>Bacteroidia</taxon>
        <taxon>Bacteroidales</taxon>
        <taxon>Prevotellaceae</taxon>
        <taxon>Prevotella</taxon>
    </lineage>
</organism>
<dbReference type="SUPFAM" id="SSF46929">
    <property type="entry name" value="DNA helicase RuvA subunit, C-terminal domain"/>
    <property type="match status" value="1"/>
</dbReference>
<dbReference type="GO" id="GO:0048476">
    <property type="term" value="C:Holliday junction resolvase complex"/>
    <property type="evidence" value="ECO:0007669"/>
    <property type="project" value="UniProtKB-UniRule"/>
</dbReference>
<dbReference type="InterPro" id="IPR036267">
    <property type="entry name" value="RuvA_C_sf"/>
</dbReference>
<gene>
    <name evidence="6 8" type="primary">ruvA</name>
    <name evidence="8" type="ORF">PRLR5076_31390</name>
</gene>
<comment type="domain">
    <text evidence="6">Has three domains with a flexible linker between the domains II and III and assumes an 'L' shape. Domain III is highly mobile and contacts RuvB.</text>
</comment>
<dbReference type="InterPro" id="IPR000085">
    <property type="entry name" value="RuvA"/>
</dbReference>
<comment type="subunit">
    <text evidence="6">Homotetramer. Forms an RuvA(8)-RuvB(12)-Holliday junction (HJ) complex. HJ DNA is sandwiched between 2 RuvA tetramers; dsDNA enters through RuvA and exits via RuvB. An RuvB hexamer assembles on each DNA strand where it exits the tetramer. Each RuvB hexamer is contacted by two RuvA subunits (via domain III) on 2 adjacent RuvB subunits; this complex drives branch migration. In the full resolvosome a probable DNA-RuvA(4)-RuvB(12)-RuvC(2) complex forms which resolves the HJ.</text>
</comment>
<dbReference type="Pfam" id="PF14520">
    <property type="entry name" value="HHH_5"/>
    <property type="match status" value="1"/>
</dbReference>
<dbReference type="SMART" id="SM00278">
    <property type="entry name" value="HhH1"/>
    <property type="match status" value="2"/>
</dbReference>
<dbReference type="Proteomes" id="UP000825483">
    <property type="component" value="Unassembled WGS sequence"/>
</dbReference>
<dbReference type="Gene3D" id="2.40.50.140">
    <property type="entry name" value="Nucleic acid-binding proteins"/>
    <property type="match status" value="1"/>
</dbReference>
<dbReference type="InterPro" id="IPR013849">
    <property type="entry name" value="DNA_helicase_Holl-junc_RuvA_I"/>
</dbReference>
<keyword evidence="3 6" id="KW-0238">DNA-binding</keyword>
<keyword evidence="1 6" id="KW-0963">Cytoplasm</keyword>
<keyword evidence="9" id="KW-1185">Reference proteome</keyword>
<evidence type="ECO:0000259" key="7">
    <source>
        <dbReference type="SMART" id="SM00278"/>
    </source>
</evidence>
<dbReference type="HAMAP" id="MF_00031">
    <property type="entry name" value="DNA_HJ_migration_RuvA"/>
    <property type="match status" value="1"/>
</dbReference>
<dbReference type="SUPFAM" id="SSF50249">
    <property type="entry name" value="Nucleic acid-binding proteins"/>
    <property type="match status" value="1"/>
</dbReference>
<name>A0A9R1CZT7_9BACT</name>
<dbReference type="Pfam" id="PF07499">
    <property type="entry name" value="RuvA_C"/>
    <property type="match status" value="1"/>
</dbReference>
<dbReference type="GO" id="GO:0000400">
    <property type="term" value="F:four-way junction DNA binding"/>
    <property type="evidence" value="ECO:0007669"/>
    <property type="project" value="UniProtKB-UniRule"/>
</dbReference>
<dbReference type="GeneID" id="72467747"/>
<keyword evidence="2 6" id="KW-0227">DNA damage</keyword>
<feature type="region of interest" description="Domain III" evidence="6">
    <location>
        <begin position="156"/>
        <end position="206"/>
    </location>
</feature>
<dbReference type="GO" id="GO:0009378">
    <property type="term" value="F:four-way junction helicase activity"/>
    <property type="evidence" value="ECO:0007669"/>
    <property type="project" value="InterPro"/>
</dbReference>
<evidence type="ECO:0000256" key="5">
    <source>
        <dbReference type="ARBA" id="ARBA00023204"/>
    </source>
</evidence>
<comment type="similarity">
    <text evidence="6">Belongs to the RuvA family.</text>
</comment>
<dbReference type="GO" id="GO:0006310">
    <property type="term" value="P:DNA recombination"/>
    <property type="evidence" value="ECO:0007669"/>
    <property type="project" value="UniProtKB-UniRule"/>
</dbReference>
<keyword evidence="8" id="KW-0547">Nucleotide-binding</keyword>
<comment type="subcellular location">
    <subcellularLocation>
        <location evidence="6">Cytoplasm</location>
    </subcellularLocation>
</comment>
<dbReference type="SUPFAM" id="SSF47781">
    <property type="entry name" value="RuvA domain 2-like"/>
    <property type="match status" value="1"/>
</dbReference>
<keyword evidence="8" id="KW-0378">Hydrolase</keyword>
<dbReference type="NCBIfam" id="TIGR00084">
    <property type="entry name" value="ruvA"/>
    <property type="match status" value="1"/>
</dbReference>
<dbReference type="Pfam" id="PF01330">
    <property type="entry name" value="RuvA_N"/>
    <property type="match status" value="1"/>
</dbReference>
<dbReference type="CDD" id="cd14332">
    <property type="entry name" value="UBA_RuvA_C"/>
    <property type="match status" value="1"/>
</dbReference>
<evidence type="ECO:0000256" key="1">
    <source>
        <dbReference type="ARBA" id="ARBA00022490"/>
    </source>
</evidence>
<comment type="caution">
    <text evidence="8">The sequence shown here is derived from an EMBL/GenBank/DDBJ whole genome shotgun (WGS) entry which is preliminary data.</text>
</comment>
<dbReference type="AlphaFoldDB" id="A0A9R1CZT7"/>
<dbReference type="InterPro" id="IPR011114">
    <property type="entry name" value="RuvA_C"/>
</dbReference>
<accession>A0A9R1CZT7</accession>
<dbReference type="GO" id="GO:0006281">
    <property type="term" value="P:DNA repair"/>
    <property type="evidence" value="ECO:0007669"/>
    <property type="project" value="UniProtKB-UniRule"/>
</dbReference>
<evidence type="ECO:0000313" key="9">
    <source>
        <dbReference type="Proteomes" id="UP000825483"/>
    </source>
</evidence>
<dbReference type="GO" id="GO:0009379">
    <property type="term" value="C:Holliday junction helicase complex"/>
    <property type="evidence" value="ECO:0007669"/>
    <property type="project" value="InterPro"/>
</dbReference>
<protein>
    <recommendedName>
        <fullName evidence="6">Holliday junction branch migration complex subunit RuvA</fullName>
    </recommendedName>
</protein>
<evidence type="ECO:0000256" key="2">
    <source>
        <dbReference type="ARBA" id="ARBA00022763"/>
    </source>
</evidence>
<dbReference type="GO" id="GO:0005737">
    <property type="term" value="C:cytoplasm"/>
    <property type="evidence" value="ECO:0007669"/>
    <property type="project" value="UniProtKB-SubCell"/>
</dbReference>
<feature type="domain" description="Helix-hairpin-helix DNA-binding motif class 1" evidence="7">
    <location>
        <begin position="111"/>
        <end position="130"/>
    </location>
</feature>
<dbReference type="InterPro" id="IPR012340">
    <property type="entry name" value="NA-bd_OB-fold"/>
</dbReference>
<keyword evidence="4 6" id="KW-0233">DNA recombination</keyword>
<feature type="domain" description="Helix-hairpin-helix DNA-binding motif class 1" evidence="7">
    <location>
        <begin position="76"/>
        <end position="95"/>
    </location>
</feature>
<keyword evidence="8" id="KW-0347">Helicase</keyword>
<dbReference type="Gene3D" id="1.10.150.20">
    <property type="entry name" value="5' to 3' exonuclease, C-terminal subdomain"/>
    <property type="match status" value="1"/>
</dbReference>
<comment type="caution">
    <text evidence="6">Lacks conserved residue(s) required for the propagation of feature annotation.</text>
</comment>